<accession>A0AA46Z4P6</accession>
<dbReference type="AlphaFoldDB" id="A0AA46Z4P6"/>
<organism evidence="1 2">
    <name type="scientific">Vibrio parahaemolyticus</name>
    <dbReference type="NCBI Taxonomy" id="670"/>
    <lineage>
        <taxon>Bacteria</taxon>
        <taxon>Pseudomonadati</taxon>
        <taxon>Pseudomonadota</taxon>
        <taxon>Gammaproteobacteria</taxon>
        <taxon>Vibrionales</taxon>
        <taxon>Vibrionaceae</taxon>
        <taxon>Vibrio</taxon>
    </lineage>
</organism>
<name>A0AA46Z4P6_VIBPH</name>
<dbReference type="Proteomes" id="UP001163036">
    <property type="component" value="Chromosome 1"/>
</dbReference>
<dbReference type="EMBL" id="CP097355">
    <property type="protein sequence ID" value="UYV25210.1"/>
    <property type="molecule type" value="Genomic_DNA"/>
</dbReference>
<evidence type="ECO:0000313" key="2">
    <source>
        <dbReference type="Proteomes" id="UP001163036"/>
    </source>
</evidence>
<dbReference type="RefSeq" id="WP_025818695.1">
    <property type="nucleotide sequence ID" value="NZ_CP097355.1"/>
</dbReference>
<protein>
    <submittedName>
        <fullName evidence="1">Uncharacterized protein</fullName>
    </submittedName>
</protein>
<evidence type="ECO:0000313" key="1">
    <source>
        <dbReference type="EMBL" id="UYV25210.1"/>
    </source>
</evidence>
<sequence length="293" mass="33962">MKFSHRFGFDPEYKNEPISRDAPKWLKNMFFLKVLEPLLYVDGDSRVSNNEQKPLGVKSLIERLCAENGQETDQEDYDSWTCWDALKFRIGALEWYQFYDAVEIIGELIKANEYLYSDILSSNDFESFMYASYRQKVNDLFSQHKVQWKLSESGCLESSLPKDLEIRVQQTDSQLKDQFEPARKHYAKARAYILSPSTDPENSIKESVSAVESVCKALYPKTATLGDALKSMKKEQMISPMLITVFEKFYAYTNSEPAVRHGSDKESKVLEYDAELALHMSAAFIRTIIQRRR</sequence>
<reference evidence="1" key="1">
    <citation type="submission" date="2022-05" db="EMBL/GenBank/DDBJ databases">
        <title>Megaplasmid of Vibrio parahaemolyticus.</title>
        <authorList>
            <person name="Strauch E."/>
            <person name="Borowiak M."/>
        </authorList>
    </citation>
    <scope>NUCLEOTIDE SEQUENCE</scope>
    <source>
        <strain evidence="1">16-VB00198</strain>
    </source>
</reference>
<gene>
    <name evidence="1" type="ORF">M5598_08955</name>
</gene>
<proteinExistence type="predicted"/>